<geneLocation type="plasmid" evidence="2 3">
    <name>pMT1</name>
</geneLocation>
<proteinExistence type="predicted"/>
<gene>
    <name evidence="1" type="primary">ORF115</name>
    <name evidence="1" type="ordered locus">Y1078</name>
    <name evidence="2" type="ordered locus">YP_pMT111</name>
</gene>
<reference evidence="2 3" key="2">
    <citation type="journal article" date="2004" name="DNA Res.">
        <title>Complete genome sequence of Yersinia pestis strain 91001, an isolate avirulent to humans.</title>
        <authorList>
            <person name="Song Y."/>
            <person name="Tong Z."/>
            <person name="Wang J."/>
            <person name="Wang L."/>
            <person name="Guo Z."/>
            <person name="Han Y."/>
            <person name="Zhang J."/>
            <person name="Pei D."/>
            <person name="Zhou D."/>
            <person name="Qin H."/>
            <person name="Pang X."/>
            <person name="Han Y."/>
            <person name="Zhai J."/>
            <person name="Li M."/>
            <person name="Cui B."/>
            <person name="Qi Z."/>
            <person name="Jin L."/>
            <person name="Dai R."/>
            <person name="Chen F."/>
            <person name="Li S."/>
            <person name="Ye C."/>
            <person name="Du Z."/>
            <person name="Lin W."/>
            <person name="Wang J."/>
            <person name="Yu J."/>
            <person name="Yang H."/>
            <person name="Wang J."/>
            <person name="Huang P."/>
            <person name="Yang R."/>
        </authorList>
    </citation>
    <scope>NUCLEOTIDE SEQUENCE [LARGE SCALE GENOMIC DNA]</scope>
    <source>
        <strain evidence="2">91001</strain>
        <strain evidence="3">91001 / Biovar Mediaevalis</strain>
        <plasmid evidence="3">Plasmid pMT1</plasmid>
    </source>
</reference>
<sequence>MSHEEVEKRGDFSVKEFSIFLYNQTNNHEIGVVKNIQKRMLFGILIPYSPDSGSLSRIRFIALSISDCASAEIRENS</sequence>
<accession>A0A3G5LBC5</accession>
<dbReference type="KEGG" id="ypk:Y1078.pl"/>
<dbReference type="Proteomes" id="UP000001019">
    <property type="component" value="Plasmid pMT1"/>
</dbReference>
<organism evidence="1 4">
    <name type="scientific">Yersinia pestis</name>
    <dbReference type="NCBI Taxonomy" id="632"/>
    <lineage>
        <taxon>Bacteria</taxon>
        <taxon>Pseudomonadati</taxon>
        <taxon>Pseudomonadota</taxon>
        <taxon>Gammaproteobacteria</taxon>
        <taxon>Enterobacterales</taxon>
        <taxon>Yersiniaceae</taxon>
        <taxon>Yersinia</taxon>
    </lineage>
</organism>
<reference evidence="2" key="3">
    <citation type="journal article" date="2004" name="J. Bacteriol.">
        <title>Genetics of metabolic variations between Yersinia pestis biovars and the proposal of a new biovar, microtus.</title>
        <authorList>
            <person name="Zhou D."/>
            <person name="Tong Z."/>
            <person name="Song Y."/>
            <person name="Han Y."/>
            <person name="Pei D."/>
            <person name="Pang X."/>
            <person name="Zhai J."/>
            <person name="Li M."/>
            <person name="Cui B."/>
            <person name="Qi Z."/>
            <person name="Jin L."/>
            <person name="Dai R."/>
            <person name="Du Z."/>
            <person name="Wang J."/>
            <person name="Guo Z."/>
            <person name="Wang J."/>
            <person name="Huang P."/>
            <person name="Yang R."/>
        </authorList>
    </citation>
    <scope>NUCLEOTIDE SEQUENCE</scope>
    <source>
        <strain evidence="2">91001</strain>
    </source>
</reference>
<geneLocation type="plasmid" evidence="1 4">
    <name>pMT-1</name>
</geneLocation>
<dbReference type="PIR" id="T14995">
    <property type="entry name" value="T14995"/>
</dbReference>
<dbReference type="AlphaFoldDB" id="A0A3G5LBC5"/>
<evidence type="ECO:0000313" key="2">
    <source>
        <dbReference type="EMBL" id="AAS58742.1"/>
    </source>
</evidence>
<dbReference type="Proteomes" id="UP000002490">
    <property type="component" value="Plasmid pMT-1"/>
</dbReference>
<evidence type="ECO:0000313" key="1">
    <source>
        <dbReference type="EMBL" id="AAC82738.1"/>
    </source>
</evidence>
<name>A0A3G5LBC5_YERPE</name>
<dbReference type="EMBL" id="AE017045">
    <property type="protein sequence ID" value="AAS58742.1"/>
    <property type="molecule type" value="Genomic_DNA"/>
</dbReference>
<keyword evidence="1" id="KW-0614">Plasmid</keyword>
<dbReference type="KEGG" id="ypm:YP_pMT111"/>
<evidence type="ECO:0000313" key="3">
    <source>
        <dbReference type="Proteomes" id="UP000001019"/>
    </source>
</evidence>
<protein>
    <submittedName>
        <fullName evidence="1">Uncharacterized protein</fullName>
    </submittedName>
</protein>
<reference evidence="1 4" key="1">
    <citation type="journal article" date="1998" name="Infect. Immun.">
        <title>Complete DNA sequence and detailed analysis of the Yersinia pestis KIM5 plasmid encoding murine toxin and capsular antigen.</title>
        <authorList>
            <person name="Lindler L.E."/>
            <person name="Plano G.V."/>
            <person name="Burland V."/>
            <person name="Mayhew G.F."/>
            <person name="Blattner F.R."/>
        </authorList>
    </citation>
    <scope>NUCLEOTIDE SEQUENCE [LARGE SCALE GENOMIC DNA]</scope>
    <source>
        <strain evidence="1">KIM10+</strain>
        <strain evidence="4">KIM10+ / Biovar Mediaevalis</strain>
        <plasmid evidence="4">pMT-1</plasmid>
    </source>
</reference>
<dbReference type="EMBL" id="AF074611">
    <property type="protein sequence ID" value="AAC82738.1"/>
    <property type="molecule type" value="Genomic_DNA"/>
</dbReference>
<evidence type="ECO:0000313" key="4">
    <source>
        <dbReference type="Proteomes" id="UP000002490"/>
    </source>
</evidence>